<protein>
    <submittedName>
        <fullName evidence="4">3-hydroxyisobutyrate dehydrogenase</fullName>
        <ecNumber evidence="4">1.1.1.60</ecNumber>
    </submittedName>
</protein>
<dbReference type="SUPFAM" id="SSF51735">
    <property type="entry name" value="NAD(P)-binding Rossmann-fold domains"/>
    <property type="match status" value="1"/>
</dbReference>
<gene>
    <name evidence="4" type="primary">ghbD_2</name>
    <name evidence="4" type="ORF">NCTC9081_01804</name>
</gene>
<keyword evidence="1 4" id="KW-0560">Oxidoreductase</keyword>
<dbReference type="GO" id="GO:0006574">
    <property type="term" value="P:L-valine catabolic process"/>
    <property type="evidence" value="ECO:0007669"/>
    <property type="project" value="TreeGrafter"/>
</dbReference>
<evidence type="ECO:0000313" key="5">
    <source>
        <dbReference type="Proteomes" id="UP000254716"/>
    </source>
</evidence>
<reference evidence="4 5" key="1">
    <citation type="submission" date="2018-06" db="EMBL/GenBank/DDBJ databases">
        <authorList>
            <consortium name="Pathogen Informatics"/>
            <person name="Doyle S."/>
        </authorList>
    </citation>
    <scope>NUCLEOTIDE SEQUENCE [LARGE SCALE GENOMIC DNA]</scope>
    <source>
        <strain evidence="4 5">NCTC9081</strain>
    </source>
</reference>
<dbReference type="Gene3D" id="3.40.50.720">
    <property type="entry name" value="NAD(P)-binding Rossmann-like Domain"/>
    <property type="match status" value="1"/>
</dbReference>
<accession>A0A376VYW5</accession>
<dbReference type="Proteomes" id="UP000254716">
    <property type="component" value="Unassembled WGS sequence"/>
</dbReference>
<sequence>MNIGFIGTGIMGKPMAYNLQQAGHTLYFSAHFEPAPQELIGERGIVCSTPREVAQECEVIITMLPDTPHVEDVLFIPTMA</sequence>
<dbReference type="EC" id="1.1.1.60" evidence="4"/>
<dbReference type="GO" id="GO:0008442">
    <property type="term" value="F:3-hydroxyisobutyrate dehydrogenase activity"/>
    <property type="evidence" value="ECO:0007669"/>
    <property type="project" value="TreeGrafter"/>
</dbReference>
<organism evidence="4 5">
    <name type="scientific">Escherichia coli</name>
    <dbReference type="NCBI Taxonomy" id="562"/>
    <lineage>
        <taxon>Bacteria</taxon>
        <taxon>Pseudomonadati</taxon>
        <taxon>Pseudomonadota</taxon>
        <taxon>Gammaproteobacteria</taxon>
        <taxon>Enterobacterales</taxon>
        <taxon>Enterobacteriaceae</taxon>
        <taxon>Escherichia</taxon>
    </lineage>
</organism>
<dbReference type="Pfam" id="PF03446">
    <property type="entry name" value="NAD_binding_2"/>
    <property type="match status" value="1"/>
</dbReference>
<evidence type="ECO:0000256" key="1">
    <source>
        <dbReference type="ARBA" id="ARBA00023002"/>
    </source>
</evidence>
<dbReference type="PANTHER" id="PTHR22981:SF7">
    <property type="entry name" value="3-HYDROXYISOBUTYRATE DEHYDROGENASE, MITOCHONDRIAL"/>
    <property type="match status" value="1"/>
</dbReference>
<dbReference type="PANTHER" id="PTHR22981">
    <property type="entry name" value="3-HYDROXYISOBUTYRATE DEHYDROGENASE-RELATED"/>
    <property type="match status" value="1"/>
</dbReference>
<evidence type="ECO:0000259" key="3">
    <source>
        <dbReference type="Pfam" id="PF03446"/>
    </source>
</evidence>
<keyword evidence="2" id="KW-0520">NAD</keyword>
<feature type="domain" description="6-phosphogluconate dehydrogenase NADP-binding" evidence="3">
    <location>
        <begin position="2"/>
        <end position="75"/>
    </location>
</feature>
<dbReference type="InterPro" id="IPR036291">
    <property type="entry name" value="NAD(P)-bd_dom_sf"/>
</dbReference>
<dbReference type="GO" id="GO:0050661">
    <property type="term" value="F:NADP binding"/>
    <property type="evidence" value="ECO:0007669"/>
    <property type="project" value="InterPro"/>
</dbReference>
<dbReference type="EMBL" id="UGCV01000008">
    <property type="protein sequence ID" value="STJ16417.1"/>
    <property type="molecule type" value="Genomic_DNA"/>
</dbReference>
<proteinExistence type="predicted"/>
<dbReference type="InterPro" id="IPR006115">
    <property type="entry name" value="6PGDH_NADP-bd"/>
</dbReference>
<evidence type="ECO:0000256" key="2">
    <source>
        <dbReference type="ARBA" id="ARBA00023027"/>
    </source>
</evidence>
<name>A0A376VYW5_ECOLX</name>
<dbReference type="AlphaFoldDB" id="A0A376VYW5"/>
<evidence type="ECO:0000313" key="4">
    <source>
        <dbReference type="EMBL" id="STJ16417.1"/>
    </source>
</evidence>
<dbReference type="GO" id="GO:0008679">
    <property type="term" value="F:2-hydroxy-3-oxopropionate reductase activity"/>
    <property type="evidence" value="ECO:0007669"/>
    <property type="project" value="UniProtKB-EC"/>
</dbReference>